<sequence>MERFRDATDEEAALVSSWAYSAWRAMVSEGRKEETAKSYTRTFVRLFEEERKAPSEMATQEFFELTKASPKNKSGNGQRAASVAAFRKFYDSIQGDVSKLERPDETLKFCQVSLPGMVKARAPKRKEPESEAAQAKESNGPVAEAENGRTVKKRKREPRHEDVEGTAENGRPQKHPHEQPQDASNDTPQEASAPVVERKVVKLDQVFALLGSVDAAQRSSDPERSGSRPRVLFVHGRDPAKMMTSRVHGVYTELEETKDGRPAFEKVDHEKKTYISYVGDKKTWRMSVSLTSQGDFAKVKEPADLPWQVSRPWKVFNGDGSYDEDAALRCDFLDPEKPAPDLEVEVCLPMWPPAGQMGTSSSSKRPRPPPAESQPTSNAGDTKLNPRVLKILGLDNSIKNASRVMGVYAEQAMQHSEQPVFKKTDEAKPSFLYFDAQKERWRIAKSLEDKGDFAHVKDKGQLPWLLKKPWKVYDGDKYAEVPGLRVEEADPSILEAAEANVQKRSTKAAENRSKVERKASTKIRDRKWLGQQMSADELPLQALRELPQDAPSGHDAWRYVKWEPSHNRALFQFRGIRFQTTQFGSREMSLSSDRRLGLDWTRIGWNSFQNQAMALALAMERKAMPPTRPGKSITGPLFLHRAARDLVGATPGRHAASIMSTKLVRAQ</sequence>
<keyword evidence="3" id="KW-1185">Reference proteome</keyword>
<dbReference type="OrthoDB" id="10248867at2759"/>
<dbReference type="EMBL" id="LSRX01001047">
    <property type="protein sequence ID" value="OLP84356.1"/>
    <property type="molecule type" value="Genomic_DNA"/>
</dbReference>
<dbReference type="OMA" id="LASEVYW"/>
<evidence type="ECO:0000313" key="2">
    <source>
        <dbReference type="EMBL" id="OLP84356.1"/>
    </source>
</evidence>
<comment type="caution">
    <text evidence="2">The sequence shown here is derived from an EMBL/GenBank/DDBJ whole genome shotgun (WGS) entry which is preliminary data.</text>
</comment>
<feature type="region of interest" description="Disordered" evidence="1">
    <location>
        <begin position="353"/>
        <end position="384"/>
    </location>
</feature>
<evidence type="ECO:0000313" key="3">
    <source>
        <dbReference type="Proteomes" id="UP000186817"/>
    </source>
</evidence>
<feature type="region of interest" description="Disordered" evidence="1">
    <location>
        <begin position="119"/>
        <end position="194"/>
    </location>
</feature>
<dbReference type="AlphaFoldDB" id="A0A1Q9CN64"/>
<evidence type="ECO:0000256" key="1">
    <source>
        <dbReference type="SAM" id="MobiDB-lite"/>
    </source>
</evidence>
<name>A0A1Q9CN64_SYMMI</name>
<accession>A0A1Q9CN64</accession>
<dbReference type="Proteomes" id="UP000186817">
    <property type="component" value="Unassembled WGS sequence"/>
</dbReference>
<reference evidence="2 3" key="1">
    <citation type="submission" date="2016-02" db="EMBL/GenBank/DDBJ databases">
        <title>Genome analysis of coral dinoflagellate symbionts highlights evolutionary adaptations to a symbiotic lifestyle.</title>
        <authorList>
            <person name="Aranda M."/>
            <person name="Li Y."/>
            <person name="Liew Y.J."/>
            <person name="Baumgarten S."/>
            <person name="Simakov O."/>
            <person name="Wilson M."/>
            <person name="Piel J."/>
            <person name="Ashoor H."/>
            <person name="Bougouffa S."/>
            <person name="Bajic V.B."/>
            <person name="Ryu T."/>
            <person name="Ravasi T."/>
            <person name="Bayer T."/>
            <person name="Micklem G."/>
            <person name="Kim H."/>
            <person name="Bhak J."/>
            <person name="Lajeunesse T.C."/>
            <person name="Voolstra C.R."/>
        </authorList>
    </citation>
    <scope>NUCLEOTIDE SEQUENCE [LARGE SCALE GENOMIC DNA]</scope>
    <source>
        <strain evidence="2 3">CCMP2467</strain>
    </source>
</reference>
<organism evidence="2 3">
    <name type="scientific">Symbiodinium microadriaticum</name>
    <name type="common">Dinoflagellate</name>
    <name type="synonym">Zooxanthella microadriatica</name>
    <dbReference type="NCBI Taxonomy" id="2951"/>
    <lineage>
        <taxon>Eukaryota</taxon>
        <taxon>Sar</taxon>
        <taxon>Alveolata</taxon>
        <taxon>Dinophyceae</taxon>
        <taxon>Suessiales</taxon>
        <taxon>Symbiodiniaceae</taxon>
        <taxon>Symbiodinium</taxon>
    </lineage>
</organism>
<proteinExistence type="predicted"/>
<feature type="compositionally biased region" description="Polar residues" evidence="1">
    <location>
        <begin position="181"/>
        <end position="190"/>
    </location>
</feature>
<gene>
    <name evidence="2" type="ORF">AK812_SmicGene34777</name>
</gene>
<protein>
    <submittedName>
        <fullName evidence="2">Uncharacterized protein</fullName>
    </submittedName>
</protein>